<keyword evidence="2" id="KW-1185">Reference proteome</keyword>
<proteinExistence type="predicted"/>
<sequence length="83" mass="9426">MCKHTIISFWIVSESQLSLRSIHWRASGRDAVRSSVISQNCRPHGRGHGVVSPVEQIAYRLERLVQNDPGSFLIFCHQVGVKR</sequence>
<gene>
    <name evidence="1" type="ORF">FKW44_011082</name>
</gene>
<evidence type="ECO:0000313" key="1">
    <source>
        <dbReference type="EMBL" id="QQP50169.1"/>
    </source>
</evidence>
<dbReference type="EMBL" id="CP045896">
    <property type="protein sequence ID" value="QQP50169.1"/>
    <property type="molecule type" value="Genomic_DNA"/>
</dbReference>
<accession>A0A7T8K8L2</accession>
<evidence type="ECO:0000313" key="2">
    <source>
        <dbReference type="Proteomes" id="UP000595437"/>
    </source>
</evidence>
<reference evidence="2" key="1">
    <citation type="submission" date="2021-01" db="EMBL/GenBank/DDBJ databases">
        <title>Caligus Genome Assembly.</title>
        <authorList>
            <person name="Gallardo-Escarate C."/>
        </authorList>
    </citation>
    <scope>NUCLEOTIDE SEQUENCE [LARGE SCALE GENOMIC DNA]</scope>
</reference>
<dbReference type="AlphaFoldDB" id="A0A7T8K8L2"/>
<organism evidence="1 2">
    <name type="scientific">Caligus rogercresseyi</name>
    <name type="common">Sea louse</name>
    <dbReference type="NCBI Taxonomy" id="217165"/>
    <lineage>
        <taxon>Eukaryota</taxon>
        <taxon>Metazoa</taxon>
        <taxon>Ecdysozoa</taxon>
        <taxon>Arthropoda</taxon>
        <taxon>Crustacea</taxon>
        <taxon>Multicrustacea</taxon>
        <taxon>Hexanauplia</taxon>
        <taxon>Copepoda</taxon>
        <taxon>Siphonostomatoida</taxon>
        <taxon>Caligidae</taxon>
        <taxon>Caligus</taxon>
    </lineage>
</organism>
<protein>
    <submittedName>
        <fullName evidence="1">Uncharacterized protein</fullName>
    </submittedName>
</protein>
<dbReference type="Proteomes" id="UP000595437">
    <property type="component" value="Chromosome 7"/>
</dbReference>
<name>A0A7T8K8L2_CALRO</name>